<dbReference type="AlphaFoldDB" id="A0A382MFW4"/>
<dbReference type="SUPFAM" id="SSF55681">
    <property type="entry name" value="Class II aaRS and biotin synthetases"/>
    <property type="match status" value="1"/>
</dbReference>
<keyword evidence="5" id="KW-0547">Nucleotide-binding</keyword>
<evidence type="ECO:0000256" key="7">
    <source>
        <dbReference type="ARBA" id="ARBA00022884"/>
    </source>
</evidence>
<keyword evidence="4" id="KW-0436">Ligase</keyword>
<evidence type="ECO:0000256" key="2">
    <source>
        <dbReference type="ARBA" id="ARBA00013168"/>
    </source>
</evidence>
<name>A0A382MFW4_9ZZZZ</name>
<dbReference type="Gene3D" id="3.30.930.10">
    <property type="entry name" value="Bira Bifunctional Protein, Domain 2"/>
    <property type="match status" value="1"/>
</dbReference>
<gene>
    <name evidence="11" type="ORF">METZ01_LOCUS300623</name>
</gene>
<evidence type="ECO:0000256" key="3">
    <source>
        <dbReference type="ARBA" id="ARBA00022555"/>
    </source>
</evidence>
<dbReference type="PANTHER" id="PTHR11777:SF9">
    <property type="entry name" value="ALANINE--TRNA LIGASE, CYTOPLASMIC"/>
    <property type="match status" value="1"/>
</dbReference>
<keyword evidence="8" id="KW-0648">Protein biosynthesis</keyword>
<dbReference type="GO" id="GO:0004813">
    <property type="term" value="F:alanine-tRNA ligase activity"/>
    <property type="evidence" value="ECO:0007669"/>
    <property type="project" value="UniProtKB-EC"/>
</dbReference>
<dbReference type="EMBL" id="UINC01093384">
    <property type="protein sequence ID" value="SVC47769.1"/>
    <property type="molecule type" value="Genomic_DNA"/>
</dbReference>
<dbReference type="InterPro" id="IPR018165">
    <property type="entry name" value="Ala-tRNA-synth_IIc_core"/>
</dbReference>
<keyword evidence="6" id="KW-0067">ATP-binding</keyword>
<protein>
    <recommendedName>
        <fullName evidence="2">alanine--tRNA ligase</fullName>
        <ecNumber evidence="2">6.1.1.7</ecNumber>
    </recommendedName>
</protein>
<feature type="non-terminal residue" evidence="11">
    <location>
        <position position="147"/>
    </location>
</feature>
<comment type="similarity">
    <text evidence="1">Belongs to the class-II aminoacyl-tRNA synthetase family.</text>
</comment>
<accession>A0A382MFW4</accession>
<dbReference type="GO" id="GO:0005829">
    <property type="term" value="C:cytosol"/>
    <property type="evidence" value="ECO:0007669"/>
    <property type="project" value="TreeGrafter"/>
</dbReference>
<dbReference type="Pfam" id="PF01411">
    <property type="entry name" value="tRNA-synt_2c"/>
    <property type="match status" value="1"/>
</dbReference>
<dbReference type="EC" id="6.1.1.7" evidence="2"/>
<evidence type="ECO:0000256" key="4">
    <source>
        <dbReference type="ARBA" id="ARBA00022598"/>
    </source>
</evidence>
<evidence type="ECO:0000256" key="1">
    <source>
        <dbReference type="ARBA" id="ARBA00008226"/>
    </source>
</evidence>
<dbReference type="PANTHER" id="PTHR11777">
    <property type="entry name" value="ALANYL-TRNA SYNTHETASE"/>
    <property type="match status" value="1"/>
</dbReference>
<evidence type="ECO:0000256" key="6">
    <source>
        <dbReference type="ARBA" id="ARBA00022840"/>
    </source>
</evidence>
<sequence>MAGKSLKEIRNTFLKYFEKNDHKIVESSNLVPNNDPTLMFANSGMVQFKNVFTGLEKRNYKRATTSQKCVRAGGKHNDLENVGYTPRHHTFFEMLGNFSFGDYFKEKAISLAWDLITKEFGINKDRLYVTVFRDDDDAFNLWKKVAG</sequence>
<dbReference type="InterPro" id="IPR050058">
    <property type="entry name" value="Ala-tRNA_ligase"/>
</dbReference>
<dbReference type="GO" id="GO:0006419">
    <property type="term" value="P:alanyl-tRNA aminoacylation"/>
    <property type="evidence" value="ECO:0007669"/>
    <property type="project" value="InterPro"/>
</dbReference>
<evidence type="ECO:0000256" key="9">
    <source>
        <dbReference type="ARBA" id="ARBA00023146"/>
    </source>
</evidence>
<feature type="domain" description="Alanyl-transfer RNA synthetases family profile" evidence="10">
    <location>
        <begin position="4"/>
        <end position="147"/>
    </location>
</feature>
<dbReference type="InterPro" id="IPR045864">
    <property type="entry name" value="aa-tRNA-synth_II/BPL/LPL"/>
</dbReference>
<dbReference type="GO" id="GO:0005524">
    <property type="term" value="F:ATP binding"/>
    <property type="evidence" value="ECO:0007669"/>
    <property type="project" value="UniProtKB-KW"/>
</dbReference>
<dbReference type="InterPro" id="IPR018164">
    <property type="entry name" value="Ala-tRNA-synth_IIc_N"/>
</dbReference>
<dbReference type="GO" id="GO:0045892">
    <property type="term" value="P:negative regulation of DNA-templated transcription"/>
    <property type="evidence" value="ECO:0007669"/>
    <property type="project" value="TreeGrafter"/>
</dbReference>
<dbReference type="PROSITE" id="PS50860">
    <property type="entry name" value="AA_TRNA_LIGASE_II_ALA"/>
    <property type="match status" value="1"/>
</dbReference>
<dbReference type="GO" id="GO:0000049">
    <property type="term" value="F:tRNA binding"/>
    <property type="evidence" value="ECO:0007669"/>
    <property type="project" value="UniProtKB-KW"/>
</dbReference>
<evidence type="ECO:0000256" key="8">
    <source>
        <dbReference type="ARBA" id="ARBA00022917"/>
    </source>
</evidence>
<keyword evidence="7" id="KW-0694">RNA-binding</keyword>
<organism evidence="11">
    <name type="scientific">marine metagenome</name>
    <dbReference type="NCBI Taxonomy" id="408172"/>
    <lineage>
        <taxon>unclassified sequences</taxon>
        <taxon>metagenomes</taxon>
        <taxon>ecological metagenomes</taxon>
    </lineage>
</organism>
<evidence type="ECO:0000256" key="5">
    <source>
        <dbReference type="ARBA" id="ARBA00022741"/>
    </source>
</evidence>
<evidence type="ECO:0000313" key="11">
    <source>
        <dbReference type="EMBL" id="SVC47769.1"/>
    </source>
</evidence>
<proteinExistence type="inferred from homology"/>
<evidence type="ECO:0000259" key="10">
    <source>
        <dbReference type="PROSITE" id="PS50860"/>
    </source>
</evidence>
<keyword evidence="3" id="KW-0820">tRNA-binding</keyword>
<dbReference type="CDD" id="cd00673">
    <property type="entry name" value="AlaRS_core"/>
    <property type="match status" value="1"/>
</dbReference>
<keyword evidence="9" id="KW-0030">Aminoacyl-tRNA synthetase</keyword>
<reference evidence="11" key="1">
    <citation type="submission" date="2018-05" db="EMBL/GenBank/DDBJ databases">
        <authorList>
            <person name="Lanie J.A."/>
            <person name="Ng W.-L."/>
            <person name="Kazmierczak K.M."/>
            <person name="Andrzejewski T.M."/>
            <person name="Davidsen T.M."/>
            <person name="Wayne K.J."/>
            <person name="Tettelin H."/>
            <person name="Glass J.I."/>
            <person name="Rusch D."/>
            <person name="Podicherti R."/>
            <person name="Tsui H.-C.T."/>
            <person name="Winkler M.E."/>
        </authorList>
    </citation>
    <scope>NUCLEOTIDE SEQUENCE</scope>
</reference>
<dbReference type="GO" id="GO:0002161">
    <property type="term" value="F:aminoacyl-tRNA deacylase activity"/>
    <property type="evidence" value="ECO:0007669"/>
    <property type="project" value="TreeGrafter"/>
</dbReference>